<dbReference type="AlphaFoldDB" id="A0A1V8TQL5"/>
<gene>
    <name evidence="9" type="ORF">B0A48_01833</name>
</gene>
<keyword evidence="4 7" id="KW-0472">Membrane</keyword>
<feature type="transmembrane region" description="Helical" evidence="7">
    <location>
        <begin position="53"/>
        <end position="75"/>
    </location>
</feature>
<keyword evidence="2 7" id="KW-0812">Transmembrane</keyword>
<dbReference type="PANTHER" id="PTHR33048:SF47">
    <property type="entry name" value="INTEGRAL MEMBRANE PROTEIN-RELATED"/>
    <property type="match status" value="1"/>
</dbReference>
<evidence type="ECO:0000256" key="5">
    <source>
        <dbReference type="ARBA" id="ARBA00038359"/>
    </source>
</evidence>
<name>A0A1V8TQL5_9PEZI</name>
<dbReference type="GO" id="GO:0016020">
    <property type="term" value="C:membrane"/>
    <property type="evidence" value="ECO:0007669"/>
    <property type="project" value="UniProtKB-SubCell"/>
</dbReference>
<feature type="transmembrane region" description="Helical" evidence="7">
    <location>
        <begin position="207"/>
        <end position="229"/>
    </location>
</feature>
<dbReference type="InParanoid" id="A0A1V8TQL5"/>
<dbReference type="STRING" id="1507870.A0A1V8TQL5"/>
<evidence type="ECO:0000256" key="6">
    <source>
        <dbReference type="SAM" id="MobiDB-lite"/>
    </source>
</evidence>
<evidence type="ECO:0000313" key="9">
    <source>
        <dbReference type="EMBL" id="OQO13604.1"/>
    </source>
</evidence>
<comment type="subcellular location">
    <subcellularLocation>
        <location evidence="1">Membrane</location>
        <topology evidence="1">Multi-pass membrane protein</topology>
    </subcellularLocation>
</comment>
<feature type="compositionally biased region" description="Polar residues" evidence="6">
    <location>
        <begin position="331"/>
        <end position="345"/>
    </location>
</feature>
<reference evidence="10" key="1">
    <citation type="submission" date="2017-03" db="EMBL/GenBank/DDBJ databases">
        <title>Genomes of endolithic fungi from Antarctica.</title>
        <authorList>
            <person name="Coleine C."/>
            <person name="Masonjones S."/>
            <person name="Stajich J.E."/>
        </authorList>
    </citation>
    <scope>NUCLEOTIDE SEQUENCE [LARGE SCALE GENOMIC DNA]</scope>
    <source>
        <strain evidence="10">CCFEE 5527</strain>
    </source>
</reference>
<evidence type="ECO:0000256" key="3">
    <source>
        <dbReference type="ARBA" id="ARBA00022989"/>
    </source>
</evidence>
<feature type="transmembrane region" description="Helical" evidence="7">
    <location>
        <begin position="95"/>
        <end position="118"/>
    </location>
</feature>
<feature type="transmembrane region" description="Helical" evidence="7">
    <location>
        <begin position="173"/>
        <end position="195"/>
    </location>
</feature>
<sequence>MAPEPPSIWTTSIPNESPRLVIVCIVFLLLTTAVVSARFSWRWVHRQRGLDDVMCLCAYTILLLATIFAGVSAHYGFGKHMRDIKPTSSKAVQFFYLYQICYKLLGMFTKLTFSFLYLRIFNQKWFHRLVKSIASIIVLGSLAFTLATVFTCIPVHKVWNRKIPGRCTNNTAFWFSHAAFNTFFDVVIYILPMPMIRTLKLARGQKLGLISIFSLGAFVIAASIVRMVMLRGSALTRDPTWGSVQALMWTEIEGNTSVIICCLPALRVPFLTAWHRARGAGRRPETPPQMMRAHHHRDLTWDGPHQSTSEAHHLSAPTRAVQPNVPAQGKASPTSGSGESKISRSTDSWYRQILHSVNRDDMEEAEPITRVLSSDQQPAATVEHQITNEPNVLELGMGGIVKTTDVHVSTTQITPRIPGRALTLQEFLGDGKGS</sequence>
<feature type="region of interest" description="Disordered" evidence="6">
    <location>
        <begin position="279"/>
        <end position="345"/>
    </location>
</feature>
<evidence type="ECO:0000256" key="1">
    <source>
        <dbReference type="ARBA" id="ARBA00004141"/>
    </source>
</evidence>
<comment type="caution">
    <text evidence="9">The sequence shown here is derived from an EMBL/GenBank/DDBJ whole genome shotgun (WGS) entry which is preliminary data.</text>
</comment>
<keyword evidence="3 7" id="KW-1133">Transmembrane helix</keyword>
<dbReference type="Pfam" id="PF20684">
    <property type="entry name" value="Fung_rhodopsin"/>
    <property type="match status" value="1"/>
</dbReference>
<dbReference type="Proteomes" id="UP000192596">
    <property type="component" value="Unassembled WGS sequence"/>
</dbReference>
<evidence type="ECO:0000313" key="10">
    <source>
        <dbReference type="Proteomes" id="UP000192596"/>
    </source>
</evidence>
<dbReference type="OrthoDB" id="5413793at2759"/>
<proteinExistence type="inferred from homology"/>
<dbReference type="PANTHER" id="PTHR33048">
    <property type="entry name" value="PTH11-LIKE INTEGRAL MEMBRANE PROTEIN (AFU_ORTHOLOGUE AFUA_5G11245)"/>
    <property type="match status" value="1"/>
</dbReference>
<evidence type="ECO:0000256" key="7">
    <source>
        <dbReference type="SAM" id="Phobius"/>
    </source>
</evidence>
<dbReference type="InterPro" id="IPR049326">
    <property type="entry name" value="Rhodopsin_dom_fungi"/>
</dbReference>
<comment type="similarity">
    <text evidence="5">Belongs to the SAT4 family.</text>
</comment>
<feature type="transmembrane region" description="Helical" evidence="7">
    <location>
        <begin position="130"/>
        <end position="153"/>
    </location>
</feature>
<dbReference type="InterPro" id="IPR052337">
    <property type="entry name" value="SAT4-like"/>
</dbReference>
<feature type="domain" description="Rhodopsin" evidence="8">
    <location>
        <begin position="37"/>
        <end position="270"/>
    </location>
</feature>
<organism evidence="9 10">
    <name type="scientific">Cryoendolithus antarcticus</name>
    <dbReference type="NCBI Taxonomy" id="1507870"/>
    <lineage>
        <taxon>Eukaryota</taxon>
        <taxon>Fungi</taxon>
        <taxon>Dikarya</taxon>
        <taxon>Ascomycota</taxon>
        <taxon>Pezizomycotina</taxon>
        <taxon>Dothideomycetes</taxon>
        <taxon>Dothideomycetidae</taxon>
        <taxon>Cladosporiales</taxon>
        <taxon>Cladosporiaceae</taxon>
        <taxon>Cryoendolithus</taxon>
    </lineage>
</organism>
<accession>A0A1V8TQL5</accession>
<protein>
    <recommendedName>
        <fullName evidence="8">Rhodopsin domain-containing protein</fullName>
    </recommendedName>
</protein>
<keyword evidence="10" id="KW-1185">Reference proteome</keyword>
<evidence type="ECO:0000256" key="4">
    <source>
        <dbReference type="ARBA" id="ARBA00023136"/>
    </source>
</evidence>
<evidence type="ECO:0000259" key="8">
    <source>
        <dbReference type="Pfam" id="PF20684"/>
    </source>
</evidence>
<dbReference type="EMBL" id="NAJO01000003">
    <property type="protein sequence ID" value="OQO13604.1"/>
    <property type="molecule type" value="Genomic_DNA"/>
</dbReference>
<evidence type="ECO:0000256" key="2">
    <source>
        <dbReference type="ARBA" id="ARBA00022692"/>
    </source>
</evidence>
<feature type="transmembrane region" description="Helical" evidence="7">
    <location>
        <begin position="20"/>
        <end position="41"/>
    </location>
</feature>